<evidence type="ECO:0000313" key="2">
    <source>
        <dbReference type="EMBL" id="CUI17716.1"/>
    </source>
</evidence>
<dbReference type="Proteomes" id="UP000069902">
    <property type="component" value="Chromosome cPNK"/>
</dbReference>
<dbReference type="AlphaFoldDB" id="A0A0U5JFX1"/>
<gene>
    <name evidence="2" type="ORF">PNK_2113</name>
</gene>
<dbReference type="KEGG" id="pnl:PNK_2113"/>
<proteinExistence type="predicted"/>
<keyword evidence="1" id="KW-0812">Transmembrane</keyword>
<name>A0A0U5JFX1_9BACT</name>
<keyword evidence="3" id="KW-1185">Reference proteome</keyword>
<keyword evidence="1" id="KW-1133">Transmembrane helix</keyword>
<dbReference type="EMBL" id="LN879502">
    <property type="protein sequence ID" value="CUI17716.1"/>
    <property type="molecule type" value="Genomic_DNA"/>
</dbReference>
<protein>
    <submittedName>
        <fullName evidence="2">Putative membrane protein</fullName>
    </submittedName>
</protein>
<evidence type="ECO:0000256" key="1">
    <source>
        <dbReference type="SAM" id="Phobius"/>
    </source>
</evidence>
<feature type="transmembrane region" description="Helical" evidence="1">
    <location>
        <begin position="129"/>
        <end position="146"/>
    </location>
</feature>
<sequence>MRSKRSQSFPPGTFIPTPQRLLAIIQLCLAFSFICWYAVQPFMGEYFSLRSRSLIYEYVMGTSEMLKKDPGQIPKMERQAERFASLPVYDKQLIAEDYKNLQKHTQRSAWIKIADGFRVLLVGIPPFELAWLLFSALISILILLKVEGAKQAAWLLPLIAFAYAIDNRMTGLTAQSNPDFVLFPSEEIIVKDYLQQPLHGNPDEQQVQLKKGWEHYLIANWLPQKNPGLSFEQQAEEAEFAFTVARLHHLHGQARSAWLNNFREKASPILLAFYVLWNLFFAWMMNRPPLPEQRKANMSKAASQ</sequence>
<feature type="transmembrane region" description="Helical" evidence="1">
    <location>
        <begin position="266"/>
        <end position="285"/>
    </location>
</feature>
<evidence type="ECO:0000313" key="3">
    <source>
        <dbReference type="Proteomes" id="UP000069902"/>
    </source>
</evidence>
<keyword evidence="1" id="KW-0472">Membrane</keyword>
<accession>A0A0U5JFX1</accession>
<organism evidence="2 3">
    <name type="scientific">Candidatus Protochlamydia naegleriophila</name>
    <dbReference type="NCBI Taxonomy" id="389348"/>
    <lineage>
        <taxon>Bacteria</taxon>
        <taxon>Pseudomonadati</taxon>
        <taxon>Chlamydiota</taxon>
        <taxon>Chlamydiia</taxon>
        <taxon>Parachlamydiales</taxon>
        <taxon>Parachlamydiaceae</taxon>
        <taxon>Candidatus Protochlamydia</taxon>
    </lineage>
</organism>
<reference evidence="3" key="1">
    <citation type="submission" date="2015-09" db="EMBL/GenBank/DDBJ databases">
        <authorList>
            <person name="Bertelli C."/>
        </authorList>
    </citation>
    <scope>NUCLEOTIDE SEQUENCE [LARGE SCALE GENOMIC DNA]</scope>
    <source>
        <strain evidence="3">KNic</strain>
    </source>
</reference>
<dbReference type="PATRIC" id="fig|389348.3.peg.2375"/>
<dbReference type="RefSeq" id="WP_059061948.1">
    <property type="nucleotide sequence ID" value="NZ_LN879502.1"/>
</dbReference>
<feature type="transmembrane region" description="Helical" evidence="1">
    <location>
        <begin position="21"/>
        <end position="39"/>
    </location>
</feature>
<dbReference type="InParanoid" id="A0A0U5JFX1"/>